<keyword evidence="4 7" id="KW-0812">Transmembrane</keyword>
<dbReference type="NCBIfam" id="TIGR01185">
    <property type="entry name" value="devC"/>
    <property type="match status" value="1"/>
</dbReference>
<dbReference type="AlphaFoldDB" id="A0A947GIU1"/>
<feature type="transmembrane region" description="Helical" evidence="7">
    <location>
        <begin position="320"/>
        <end position="338"/>
    </location>
</feature>
<evidence type="ECO:0000256" key="1">
    <source>
        <dbReference type="ARBA" id="ARBA00004651"/>
    </source>
</evidence>
<feature type="domain" description="ABC3 transporter permease C-terminal" evidence="8">
    <location>
        <begin position="270"/>
        <end position="379"/>
    </location>
</feature>
<dbReference type="PANTHER" id="PTHR43738">
    <property type="entry name" value="ABC TRANSPORTER, MEMBRANE PROTEIN"/>
    <property type="match status" value="1"/>
</dbReference>
<dbReference type="EMBL" id="JADOES010000018">
    <property type="protein sequence ID" value="MBT9315954.1"/>
    <property type="molecule type" value="Genomic_DNA"/>
</dbReference>
<keyword evidence="5 7" id="KW-1133">Transmembrane helix</keyword>
<protein>
    <submittedName>
        <fullName evidence="9">FtsX-like permease family protein</fullName>
    </submittedName>
</protein>
<feature type="transmembrane region" description="Helical" evidence="7">
    <location>
        <begin position="20"/>
        <end position="40"/>
    </location>
</feature>
<dbReference type="InterPro" id="IPR003838">
    <property type="entry name" value="ABC3_permease_C"/>
</dbReference>
<keyword evidence="6 7" id="KW-0472">Membrane</keyword>
<reference evidence="9" key="2">
    <citation type="journal article" date="2021" name="Mar. Drugs">
        <title>Genome Reduction and Secondary Metabolism of the Marine Sponge-Associated Cyanobacterium Leptothoe.</title>
        <authorList>
            <person name="Konstantinou D."/>
            <person name="Popin R.V."/>
            <person name="Fewer D.P."/>
            <person name="Sivonen K."/>
            <person name="Gkelis S."/>
        </authorList>
    </citation>
    <scope>NUCLEOTIDE SEQUENCE</scope>
    <source>
        <strain evidence="9">TAU-MAC 1115</strain>
    </source>
</reference>
<evidence type="ECO:0000313" key="10">
    <source>
        <dbReference type="Proteomes" id="UP000717364"/>
    </source>
</evidence>
<name>A0A947GIU1_9CYAN</name>
<keyword evidence="10" id="KW-1185">Reference proteome</keyword>
<gene>
    <name evidence="9" type="ORF">IXB50_11030</name>
</gene>
<dbReference type="PANTHER" id="PTHR43738:SF1">
    <property type="entry name" value="HEMIN TRANSPORT SYSTEM PERMEASE PROTEIN HRTB-RELATED"/>
    <property type="match status" value="1"/>
</dbReference>
<evidence type="ECO:0000256" key="2">
    <source>
        <dbReference type="ARBA" id="ARBA00022448"/>
    </source>
</evidence>
<evidence type="ECO:0000256" key="5">
    <source>
        <dbReference type="ARBA" id="ARBA00022989"/>
    </source>
</evidence>
<organism evidence="9 10">
    <name type="scientific">Leptothoe spongobia TAU-MAC 1115</name>
    <dbReference type="NCBI Taxonomy" id="1967444"/>
    <lineage>
        <taxon>Bacteria</taxon>
        <taxon>Bacillati</taxon>
        <taxon>Cyanobacteriota</taxon>
        <taxon>Cyanophyceae</taxon>
        <taxon>Nodosilineales</taxon>
        <taxon>Cymatolegaceae</taxon>
        <taxon>Leptothoe</taxon>
        <taxon>Leptothoe spongobia</taxon>
    </lineage>
</organism>
<evidence type="ECO:0000256" key="4">
    <source>
        <dbReference type="ARBA" id="ARBA00022692"/>
    </source>
</evidence>
<evidence type="ECO:0000259" key="8">
    <source>
        <dbReference type="Pfam" id="PF02687"/>
    </source>
</evidence>
<dbReference type="InterPro" id="IPR005891">
    <property type="entry name" value="DevC"/>
</dbReference>
<keyword evidence="3" id="KW-1003">Cell membrane</keyword>
<feature type="transmembrane region" description="Helical" evidence="7">
    <location>
        <begin position="358"/>
        <end position="378"/>
    </location>
</feature>
<comment type="caution">
    <text evidence="9">The sequence shown here is derived from an EMBL/GenBank/DDBJ whole genome shotgun (WGS) entry which is preliminary data.</text>
</comment>
<dbReference type="GO" id="GO:0005886">
    <property type="term" value="C:plasma membrane"/>
    <property type="evidence" value="ECO:0007669"/>
    <property type="project" value="UniProtKB-SubCell"/>
</dbReference>
<dbReference type="PIRSF" id="PIRSF031773">
    <property type="entry name" value="DevC"/>
    <property type="match status" value="1"/>
</dbReference>
<keyword evidence="2" id="KW-0813">Transport</keyword>
<evidence type="ECO:0000256" key="7">
    <source>
        <dbReference type="SAM" id="Phobius"/>
    </source>
</evidence>
<reference evidence="9" key="1">
    <citation type="submission" date="2020-11" db="EMBL/GenBank/DDBJ databases">
        <authorList>
            <person name="Konstantinou D."/>
            <person name="Gkelis S."/>
            <person name="Popin R."/>
            <person name="Fewer D."/>
            <person name="Sivonen K."/>
        </authorList>
    </citation>
    <scope>NUCLEOTIDE SEQUENCE</scope>
    <source>
        <strain evidence="9">TAU-MAC 1115</strain>
    </source>
</reference>
<evidence type="ECO:0000256" key="3">
    <source>
        <dbReference type="ARBA" id="ARBA00022475"/>
    </source>
</evidence>
<dbReference type="RefSeq" id="WP_215609018.1">
    <property type="nucleotide sequence ID" value="NZ_JADOES010000018.1"/>
</dbReference>
<evidence type="ECO:0000313" key="9">
    <source>
        <dbReference type="EMBL" id="MBT9315954.1"/>
    </source>
</evidence>
<accession>A0A947GIU1</accession>
<evidence type="ECO:0000256" key="6">
    <source>
        <dbReference type="ARBA" id="ARBA00023136"/>
    </source>
</evidence>
<comment type="subcellular location">
    <subcellularLocation>
        <location evidence="1">Cell membrane</location>
        <topology evidence="1">Multi-pass membrane protein</topology>
    </subcellularLocation>
</comment>
<proteinExistence type="predicted"/>
<feature type="transmembrane region" description="Helical" evidence="7">
    <location>
        <begin position="264"/>
        <end position="287"/>
    </location>
</feature>
<dbReference type="InterPro" id="IPR051125">
    <property type="entry name" value="ABC-4/HrtB_transporter"/>
</dbReference>
<dbReference type="Proteomes" id="UP000717364">
    <property type="component" value="Unassembled WGS sequence"/>
</dbReference>
<dbReference type="Pfam" id="PF02687">
    <property type="entry name" value="FtsX"/>
    <property type="match status" value="1"/>
</dbReference>
<sequence length="388" mass="43271">MRNVFTSEAWLQLTYKKSRLFISLLSVTLSVILMFVATALRDGIFEDAITVHKTLQADLFIQPTQTEYFWALRSDGFSRRLLAQVAAIKGVASASPFYIGGASLKNPETLAKKRIVVFAFDPDQPTFNLPEINQQIDVITQADTYLYDQLSQAGYGPIIENLNHQGVFTTELADREVRITGLFSLGGGILSANGILVTSDLNFSRLLDHSLVQTNLGLVTLEEGTDSQSIKKDIQSNLPKGIEVLTKEEVMVNEKQYWNTGSPIGFIFNMVAMISSLFGGVIIYQILFTQISEYLSVYATFKAIGYTNRYLMNTVLQESLMMAILGFIPGVIICLYLFRFIQSQTRLPMDMGIERICLIFILSVITCSLASIIALVKLKDADPADLFR</sequence>